<gene>
    <name evidence="1" type="ORF">Cco03nite_75750</name>
</gene>
<organism evidence="1 2">
    <name type="scientific">Catellatospora coxensis</name>
    <dbReference type="NCBI Taxonomy" id="310354"/>
    <lineage>
        <taxon>Bacteria</taxon>
        <taxon>Bacillati</taxon>
        <taxon>Actinomycetota</taxon>
        <taxon>Actinomycetes</taxon>
        <taxon>Micromonosporales</taxon>
        <taxon>Micromonosporaceae</taxon>
        <taxon>Catellatospora</taxon>
    </lineage>
</organism>
<dbReference type="EMBL" id="BONI01000104">
    <property type="protein sequence ID" value="GIG10875.1"/>
    <property type="molecule type" value="Genomic_DNA"/>
</dbReference>
<evidence type="ECO:0008006" key="3">
    <source>
        <dbReference type="Google" id="ProtNLM"/>
    </source>
</evidence>
<dbReference type="Proteomes" id="UP000630887">
    <property type="component" value="Unassembled WGS sequence"/>
</dbReference>
<sequence length="487" mass="52436">MTDGRPHPAACALSLRAQMIYASGVTEPVPVEMLTDIAAQIIEHCGHQPLKAFRLAHNWTVAHAVSEVHALCEREGLGRRGLHERSWKEWEAGGNTGHDYRDLLCRLFQTGPVQLGFAHDYTPRASSAPHPTYVDKVVSSSEPWSDMHRRTFFKAPALAAFASSPDLDSVFRSISPARRSGAVDPARVHDLALVSSAYRRSYQDMPAGELLDAALAHLRLTYALDPRFQPEPTRTALLTVIGEMAALIGALYLLDRGDQANGWRYVDLAWEAAKAADSAELQTIILGGRSFGVAHYAGDHRTGLELAAYACEVADGGASNETRGWAAAVASERAASIGDLSECHRRLSASRAALAGAPSETVPLGIGIFNADKLNAYEGGDMVRLGRYRDAEPVLDAAISRLDPALQRHRCTALIDRAEARLGADEVDGACSDGQAALELVAQVQHSGNLKRLRALATRARDTGSQAGRDLWRNVITATADTKGALS</sequence>
<evidence type="ECO:0000313" key="1">
    <source>
        <dbReference type="EMBL" id="GIG10875.1"/>
    </source>
</evidence>
<dbReference type="AlphaFoldDB" id="A0A8J3LDU1"/>
<accession>A0A8J3LDU1</accession>
<evidence type="ECO:0000313" key="2">
    <source>
        <dbReference type="Proteomes" id="UP000630887"/>
    </source>
</evidence>
<name>A0A8J3LDU1_9ACTN</name>
<keyword evidence="2" id="KW-1185">Reference proteome</keyword>
<protein>
    <recommendedName>
        <fullName evidence="3">Transcriptional regulator</fullName>
    </recommendedName>
</protein>
<reference evidence="1 2" key="1">
    <citation type="submission" date="2021-01" db="EMBL/GenBank/DDBJ databases">
        <title>Whole genome shotgun sequence of Catellatospora coxensis NBRC 107359.</title>
        <authorList>
            <person name="Komaki H."/>
            <person name="Tamura T."/>
        </authorList>
    </citation>
    <scope>NUCLEOTIDE SEQUENCE [LARGE SCALE GENOMIC DNA]</scope>
    <source>
        <strain evidence="1 2">NBRC 107359</strain>
    </source>
</reference>
<proteinExistence type="predicted"/>
<comment type="caution">
    <text evidence="1">The sequence shown here is derived from an EMBL/GenBank/DDBJ whole genome shotgun (WGS) entry which is preliminary data.</text>
</comment>